<dbReference type="RefSeq" id="WP_257629754.1">
    <property type="nucleotide sequence ID" value="NZ_JANIIC010000003.1"/>
</dbReference>
<comment type="caution">
    <text evidence="2">The sequence shown here is derived from an EMBL/GenBank/DDBJ whole genome shotgun (WGS) entry which is preliminary data.</text>
</comment>
<dbReference type="GO" id="GO:0016491">
    <property type="term" value="F:oxidoreductase activity"/>
    <property type="evidence" value="ECO:0007669"/>
    <property type="project" value="UniProtKB-KW"/>
</dbReference>
<accession>A0A9X2LQU2</accession>
<dbReference type="Proteomes" id="UP001142400">
    <property type="component" value="Unassembled WGS sequence"/>
</dbReference>
<keyword evidence="3" id="KW-1185">Reference proteome</keyword>
<dbReference type="AlphaFoldDB" id="A0A9X2LQU2"/>
<dbReference type="EMBL" id="JANIIC010000003">
    <property type="protein sequence ID" value="MCQ8828241.1"/>
    <property type="molecule type" value="Genomic_DNA"/>
</dbReference>
<sequence>MQTVVITGGTDGLGKGLALHYLRRGARVLAVGSTPAKGEALLAQAATISAAGRAVFLQADLTSVAATRGLVATVESACPSVDKLILCAQRYRLFGSRTVTREGFEHSFALAYLSRYVLGHGLRTALESAPQPVIMNVATPGIPLGRIHWDDPQLTCRYSGFKATLQSFRANDLLGVAFAALHADTPIRYVGYNPGMVSTGMPDHLPQPLRTLTKASFTLLATPAAKAVTPMARLLDEPPRERFSAYRTTRRLPLKGPAFNQADALRLHHLTHDLINAV</sequence>
<proteinExistence type="predicted"/>
<gene>
    <name evidence="2" type="ORF">NQU54_03845</name>
</gene>
<evidence type="ECO:0000256" key="1">
    <source>
        <dbReference type="ARBA" id="ARBA00023002"/>
    </source>
</evidence>
<dbReference type="PANTHER" id="PTHR47534:SF3">
    <property type="entry name" value="ALCOHOL DEHYDROGENASE-LIKE C-TERMINAL DOMAIN-CONTAINING PROTEIN"/>
    <property type="match status" value="1"/>
</dbReference>
<evidence type="ECO:0000313" key="2">
    <source>
        <dbReference type="EMBL" id="MCQ8828241.1"/>
    </source>
</evidence>
<keyword evidence="1" id="KW-0560">Oxidoreductase</keyword>
<dbReference type="InterPro" id="IPR036291">
    <property type="entry name" value="NAD(P)-bd_dom_sf"/>
</dbReference>
<dbReference type="InterPro" id="IPR052228">
    <property type="entry name" value="Sec_Metab_Biosynth_Oxidored"/>
</dbReference>
<dbReference type="PANTHER" id="PTHR47534">
    <property type="entry name" value="YALI0E05731P"/>
    <property type="match status" value="1"/>
</dbReference>
<organism evidence="2 3">
    <name type="scientific">Streptomyces malaysiensis subsp. samsunensis</name>
    <dbReference type="NCBI Taxonomy" id="459658"/>
    <lineage>
        <taxon>Bacteria</taxon>
        <taxon>Bacillati</taxon>
        <taxon>Actinomycetota</taxon>
        <taxon>Actinomycetes</taxon>
        <taxon>Kitasatosporales</taxon>
        <taxon>Streptomycetaceae</taxon>
        <taxon>Streptomyces</taxon>
        <taxon>Streptomyces violaceusniger group</taxon>
    </lineage>
</organism>
<dbReference type="Pfam" id="PF00106">
    <property type="entry name" value="adh_short"/>
    <property type="match status" value="1"/>
</dbReference>
<protein>
    <submittedName>
        <fullName evidence="2">SDR family NAD(P)-dependent oxidoreductase</fullName>
    </submittedName>
</protein>
<dbReference type="SUPFAM" id="SSF51735">
    <property type="entry name" value="NAD(P)-binding Rossmann-fold domains"/>
    <property type="match status" value="1"/>
</dbReference>
<dbReference type="InterPro" id="IPR002347">
    <property type="entry name" value="SDR_fam"/>
</dbReference>
<name>A0A9X2LQU2_STRMQ</name>
<dbReference type="Gene3D" id="3.40.50.720">
    <property type="entry name" value="NAD(P)-binding Rossmann-like Domain"/>
    <property type="match status" value="1"/>
</dbReference>
<evidence type="ECO:0000313" key="3">
    <source>
        <dbReference type="Proteomes" id="UP001142400"/>
    </source>
</evidence>
<reference evidence="2" key="1">
    <citation type="submission" date="2022-06" db="EMBL/GenBank/DDBJ databases">
        <title>WGS of actinobacteria.</title>
        <authorList>
            <person name="Thawai C."/>
        </authorList>
    </citation>
    <scope>NUCLEOTIDE SEQUENCE</scope>
    <source>
        <strain evidence="2">DSM 42010</strain>
    </source>
</reference>